<dbReference type="RefSeq" id="WP_255898009.1">
    <property type="nucleotide sequence ID" value="NZ_CP050470.1"/>
</dbReference>
<keyword evidence="2" id="KW-0812">Transmembrane</keyword>
<keyword evidence="4" id="KW-1185">Reference proteome</keyword>
<dbReference type="Proteomes" id="UP001059912">
    <property type="component" value="Chromosome 1"/>
</dbReference>
<reference evidence="3" key="1">
    <citation type="submission" date="2020-03" db="EMBL/GenBank/DDBJ databases">
        <title>Five strains of Vibrio campbellii isolated from Mariana Trench.</title>
        <authorList>
            <person name="Liang J."/>
            <person name="Zhang X.-H."/>
        </authorList>
    </citation>
    <scope>NUCLEOTIDE SEQUENCE</scope>
    <source>
        <strain evidence="3">LJC013</strain>
    </source>
</reference>
<evidence type="ECO:0000256" key="2">
    <source>
        <dbReference type="SAM" id="Phobius"/>
    </source>
</evidence>
<keyword evidence="2" id="KW-1133">Transmembrane helix</keyword>
<gene>
    <name evidence="3" type="ORF">HB762_08840</name>
</gene>
<evidence type="ECO:0000256" key="1">
    <source>
        <dbReference type="SAM" id="Coils"/>
    </source>
</evidence>
<evidence type="ECO:0000313" key="3">
    <source>
        <dbReference type="EMBL" id="UTZ31499.1"/>
    </source>
</evidence>
<feature type="coiled-coil region" evidence="1">
    <location>
        <begin position="161"/>
        <end position="188"/>
    </location>
</feature>
<dbReference type="Pfam" id="PF00805">
    <property type="entry name" value="Pentapeptide"/>
    <property type="match status" value="2"/>
</dbReference>
<sequence>MKIFMDFLKEFKCRLKNTSLITFITSWLIINYNVGFIVFSSSKNTDEKLMYLSSLKFEKYTDLIFPFLAVISYMYIIPLINLLLEKFKEKFINYHVSNFEREMLVDRYSEEAIEIERKRVRFELVRKEEELAFKLKELDYNKKINDYESVINERYKNFKEIETLKLHNDRLSAQIKSLEDEKKLYLDHKSSLKPCPDRELLESIKKIEKNKTNALSILKNNDNTRTDFSEVDLSGMNLNGFDFSYSDLSRANLSNSDLSNCIFYKSNLKNSNLSHSKLDNTDFKQSNLNNADLRMIKVDENSKPKFDDASLMGTQYTDHDSNLFDGNKLEAMSGESMKESLV</sequence>
<protein>
    <submittedName>
        <fullName evidence="3">Pentapeptide repeat-containing protein</fullName>
    </submittedName>
</protein>
<organism evidence="3 4">
    <name type="scientific">Vibrio campbellii</name>
    <dbReference type="NCBI Taxonomy" id="680"/>
    <lineage>
        <taxon>Bacteria</taxon>
        <taxon>Pseudomonadati</taxon>
        <taxon>Pseudomonadota</taxon>
        <taxon>Gammaproteobacteria</taxon>
        <taxon>Vibrionales</taxon>
        <taxon>Vibrionaceae</taxon>
        <taxon>Vibrio</taxon>
    </lineage>
</organism>
<feature type="transmembrane region" description="Helical" evidence="2">
    <location>
        <begin position="20"/>
        <end position="43"/>
    </location>
</feature>
<name>A0ABY5IF30_9VIBR</name>
<proteinExistence type="predicted"/>
<dbReference type="InterPro" id="IPR051082">
    <property type="entry name" value="Pentapeptide-BTB/POZ_domain"/>
</dbReference>
<keyword evidence="1" id="KW-0175">Coiled coil</keyword>
<dbReference type="SUPFAM" id="SSF141571">
    <property type="entry name" value="Pentapeptide repeat-like"/>
    <property type="match status" value="1"/>
</dbReference>
<dbReference type="Gene3D" id="2.160.20.80">
    <property type="entry name" value="E3 ubiquitin-protein ligase SopA"/>
    <property type="match status" value="1"/>
</dbReference>
<dbReference type="PANTHER" id="PTHR14136:SF17">
    <property type="entry name" value="BTB_POZ DOMAIN-CONTAINING PROTEIN KCTD9"/>
    <property type="match status" value="1"/>
</dbReference>
<accession>A0ABY5IF30</accession>
<dbReference type="InterPro" id="IPR001646">
    <property type="entry name" value="5peptide_repeat"/>
</dbReference>
<keyword evidence="2" id="KW-0472">Membrane</keyword>
<dbReference type="PANTHER" id="PTHR14136">
    <property type="entry name" value="BTB_POZ DOMAIN-CONTAINING PROTEIN KCTD9"/>
    <property type="match status" value="1"/>
</dbReference>
<dbReference type="EMBL" id="CP050470">
    <property type="protein sequence ID" value="UTZ31499.1"/>
    <property type="molecule type" value="Genomic_DNA"/>
</dbReference>
<evidence type="ECO:0000313" key="4">
    <source>
        <dbReference type="Proteomes" id="UP001059912"/>
    </source>
</evidence>
<feature type="transmembrane region" description="Helical" evidence="2">
    <location>
        <begin position="63"/>
        <end position="84"/>
    </location>
</feature>